<dbReference type="PROSITE" id="PS50280">
    <property type="entry name" value="SET"/>
    <property type="match status" value="1"/>
</dbReference>
<dbReference type="InterPro" id="IPR053010">
    <property type="entry name" value="SET_SmydA-8"/>
</dbReference>
<organism evidence="3 4">
    <name type="scientific">Gryllus longicercus</name>
    <dbReference type="NCBI Taxonomy" id="2509291"/>
    <lineage>
        <taxon>Eukaryota</taxon>
        <taxon>Metazoa</taxon>
        <taxon>Ecdysozoa</taxon>
        <taxon>Arthropoda</taxon>
        <taxon>Hexapoda</taxon>
        <taxon>Insecta</taxon>
        <taxon>Pterygota</taxon>
        <taxon>Neoptera</taxon>
        <taxon>Polyneoptera</taxon>
        <taxon>Orthoptera</taxon>
        <taxon>Ensifera</taxon>
        <taxon>Gryllidea</taxon>
        <taxon>Grylloidea</taxon>
        <taxon>Gryllidae</taxon>
        <taxon>Gryllinae</taxon>
        <taxon>Gryllus</taxon>
    </lineage>
</organism>
<accession>A0AAN9VXA9</accession>
<protein>
    <recommendedName>
        <fullName evidence="2">SET domain-containing protein</fullName>
    </recommendedName>
</protein>
<keyword evidence="4" id="KW-1185">Reference proteome</keyword>
<dbReference type="PANTHER" id="PTHR46455">
    <property type="entry name" value="SET AND MYND DOMAIN CONTAINING, ARTHROPOD-SPECIFIC, MEMBER 4, ISOFORM A"/>
    <property type="match status" value="1"/>
</dbReference>
<name>A0AAN9VXA9_9ORTH</name>
<dbReference type="SUPFAM" id="SSF82199">
    <property type="entry name" value="SET domain"/>
    <property type="match status" value="1"/>
</dbReference>
<dbReference type="Gene3D" id="1.10.220.160">
    <property type="match status" value="1"/>
</dbReference>
<dbReference type="SMART" id="SM00317">
    <property type="entry name" value="SET"/>
    <property type="match status" value="1"/>
</dbReference>
<dbReference type="PANTHER" id="PTHR46455:SF5">
    <property type="entry name" value="SET AND MYND DOMAIN CONTAINING, ARTHROPOD-SPECIFIC, MEMBER 4, ISOFORM A"/>
    <property type="match status" value="1"/>
</dbReference>
<dbReference type="Gene3D" id="2.170.270.10">
    <property type="entry name" value="SET domain"/>
    <property type="match status" value="1"/>
</dbReference>
<feature type="compositionally biased region" description="Acidic residues" evidence="1">
    <location>
        <begin position="25"/>
        <end position="35"/>
    </location>
</feature>
<sequence length="599" mass="65386">MNKGRKHRRGGRNRHKGKAGGGGEAAEEPEAEVEEGAGGPTVEETAAAAAEAVDAASNAAQVAASAGVSLQQSQPARTETKPKAKAPSTKTADRLTDDPGVTEGLMLPEERAFVVKNSDIMGRYLVAARDLEPGEVIICEEPLVVGPSQAFKPFCLGCYQRIEDDGRPAFRCERCGWPLCGRACRGAGAAGGHSAAECSAWAAAGLRGRGPPAPLAYQAVMALRCLLLRDARPDAWRRLSQMESHNEIRRKLPELWRHNQAVVVERIREDWKMADRFTEDEIHTVCGILEVNSFEVGQHGTRALFPTAFLLAHDCVPNTSHSDDTDDFSLTVRAAHAIKRGQPITLSYAYTLQGTLKRREHLRESKFFDCACARCADATELGTQVSALKCPKCPRGFLLSSAPLDAHAPWRCGGAAACGFVLDAHSVRLLVDRINEELETVDANDVRALEAFLKKYRNVLHSHHYLALSAKHSLAQLYGKAQGYTIHELSDELLARKRDICRELVRVFDVLEPGLTRLRGICLYELHAPLLILATRGFEARAIAPKELAARLQEVVACLEEAARILALEPDTSTEGIMGQAAADALLRMRDWHRAVDAL</sequence>
<reference evidence="3 4" key="1">
    <citation type="submission" date="2024-03" db="EMBL/GenBank/DDBJ databases">
        <title>The genome assembly and annotation of the cricket Gryllus longicercus Weissman &amp; Gray.</title>
        <authorList>
            <person name="Szrajer S."/>
            <person name="Gray D."/>
            <person name="Ylla G."/>
        </authorList>
    </citation>
    <scope>NUCLEOTIDE SEQUENCE [LARGE SCALE GENOMIC DNA]</scope>
    <source>
        <strain evidence="3">DAG 2021-001</strain>
        <tissue evidence="3">Whole body minus gut</tissue>
    </source>
</reference>
<evidence type="ECO:0000256" key="1">
    <source>
        <dbReference type="SAM" id="MobiDB-lite"/>
    </source>
</evidence>
<dbReference type="GO" id="GO:0008757">
    <property type="term" value="F:S-adenosylmethionine-dependent methyltransferase activity"/>
    <property type="evidence" value="ECO:0007669"/>
    <property type="project" value="UniProtKB-ARBA"/>
</dbReference>
<dbReference type="CDD" id="cd20071">
    <property type="entry name" value="SET_SMYD"/>
    <property type="match status" value="1"/>
</dbReference>
<dbReference type="InterPro" id="IPR046341">
    <property type="entry name" value="SET_dom_sf"/>
</dbReference>
<dbReference type="EMBL" id="JAZDUA010000164">
    <property type="protein sequence ID" value="KAK7865869.1"/>
    <property type="molecule type" value="Genomic_DNA"/>
</dbReference>
<dbReference type="Gene3D" id="6.10.140.2220">
    <property type="match status" value="1"/>
</dbReference>
<dbReference type="Pfam" id="PF00856">
    <property type="entry name" value="SET"/>
    <property type="match status" value="1"/>
</dbReference>
<gene>
    <name evidence="3" type="ORF">R5R35_003984</name>
</gene>
<evidence type="ECO:0000313" key="3">
    <source>
        <dbReference type="EMBL" id="KAK7865869.1"/>
    </source>
</evidence>
<evidence type="ECO:0000313" key="4">
    <source>
        <dbReference type="Proteomes" id="UP001378592"/>
    </source>
</evidence>
<dbReference type="InterPro" id="IPR001214">
    <property type="entry name" value="SET_dom"/>
</dbReference>
<dbReference type="GO" id="GO:0008170">
    <property type="term" value="F:N-methyltransferase activity"/>
    <property type="evidence" value="ECO:0007669"/>
    <property type="project" value="UniProtKB-ARBA"/>
</dbReference>
<feature type="region of interest" description="Disordered" evidence="1">
    <location>
        <begin position="1"/>
        <end position="103"/>
    </location>
</feature>
<dbReference type="Proteomes" id="UP001378592">
    <property type="component" value="Unassembled WGS sequence"/>
</dbReference>
<dbReference type="AlphaFoldDB" id="A0AAN9VXA9"/>
<evidence type="ECO:0000259" key="2">
    <source>
        <dbReference type="PROSITE" id="PS50280"/>
    </source>
</evidence>
<feature type="compositionally biased region" description="Basic residues" evidence="1">
    <location>
        <begin position="1"/>
        <end position="18"/>
    </location>
</feature>
<proteinExistence type="predicted"/>
<feature type="domain" description="SET" evidence="2">
    <location>
        <begin position="111"/>
        <end position="349"/>
    </location>
</feature>
<comment type="caution">
    <text evidence="3">The sequence shown here is derived from an EMBL/GenBank/DDBJ whole genome shotgun (WGS) entry which is preliminary data.</text>
</comment>
<feature type="compositionally biased region" description="Low complexity" evidence="1">
    <location>
        <begin position="40"/>
        <end position="68"/>
    </location>
</feature>
<dbReference type="GO" id="GO:0008276">
    <property type="term" value="F:protein methyltransferase activity"/>
    <property type="evidence" value="ECO:0007669"/>
    <property type="project" value="UniProtKB-ARBA"/>
</dbReference>